<dbReference type="Pfam" id="PF12760">
    <property type="entry name" value="Zn_ribbon_IS1595"/>
    <property type="match status" value="1"/>
</dbReference>
<dbReference type="PANTHER" id="PTHR47163:SF2">
    <property type="entry name" value="SI:DKEY-17M8.2"/>
    <property type="match status" value="1"/>
</dbReference>
<dbReference type="SMART" id="SM01126">
    <property type="entry name" value="DDE_Tnp_IS1595"/>
    <property type="match status" value="1"/>
</dbReference>
<dbReference type="InterPro" id="IPR024442">
    <property type="entry name" value="Transposase_Zn_ribbon"/>
</dbReference>
<feature type="domain" description="ISXO2-like transposase" evidence="1">
    <location>
        <begin position="132"/>
        <end position="285"/>
    </location>
</feature>
<reference evidence="3" key="1">
    <citation type="journal article" date="2019" name="Int. J. Syst. Evol. Microbiol.">
        <title>The Global Catalogue of Microorganisms (GCM) 10K type strain sequencing project: providing services to taxonomists for standard genome sequencing and annotation.</title>
        <authorList>
            <consortium name="The Broad Institute Genomics Platform"/>
            <consortium name="The Broad Institute Genome Sequencing Center for Infectious Disease"/>
            <person name="Wu L."/>
            <person name="Ma J."/>
        </authorList>
    </citation>
    <scope>NUCLEOTIDE SEQUENCE [LARGE SCALE GENOMIC DNA]</scope>
    <source>
        <strain evidence="3">NBRC 110107</strain>
    </source>
</reference>
<accession>A0ABQ6BND6</accession>
<evidence type="ECO:0000313" key="3">
    <source>
        <dbReference type="Proteomes" id="UP001156921"/>
    </source>
</evidence>
<name>A0ABQ6BND6_9CAUL</name>
<dbReference type="InterPro" id="IPR053164">
    <property type="entry name" value="IS1016-like_transposase"/>
</dbReference>
<comment type="caution">
    <text evidence="2">The sequence shown here is derived from an EMBL/GenBank/DDBJ whole genome shotgun (WGS) entry which is preliminary data.</text>
</comment>
<dbReference type="Pfam" id="PF12762">
    <property type="entry name" value="DDE_Tnp_IS1595"/>
    <property type="match status" value="1"/>
</dbReference>
<dbReference type="Proteomes" id="UP001156921">
    <property type="component" value="Unassembled WGS sequence"/>
</dbReference>
<protein>
    <submittedName>
        <fullName evidence="2">DDE transposase</fullName>
    </submittedName>
</protein>
<organism evidence="2 3">
    <name type="scientific">Brevundimonas denitrificans</name>
    <dbReference type="NCBI Taxonomy" id="1443434"/>
    <lineage>
        <taxon>Bacteria</taxon>
        <taxon>Pseudomonadati</taxon>
        <taxon>Pseudomonadota</taxon>
        <taxon>Alphaproteobacteria</taxon>
        <taxon>Caulobacterales</taxon>
        <taxon>Caulobacteraceae</taxon>
        <taxon>Brevundimonas</taxon>
    </lineage>
</organism>
<evidence type="ECO:0000313" key="2">
    <source>
        <dbReference type="EMBL" id="GLS02777.1"/>
    </source>
</evidence>
<proteinExistence type="predicted"/>
<keyword evidence="3" id="KW-1185">Reference proteome</keyword>
<dbReference type="EMBL" id="BSOY01000110">
    <property type="protein sequence ID" value="GLS02777.1"/>
    <property type="molecule type" value="Genomic_DNA"/>
</dbReference>
<dbReference type="InterPro" id="IPR024445">
    <property type="entry name" value="Tnp_ISXO2-like"/>
</dbReference>
<dbReference type="RefSeq" id="WP_284223689.1">
    <property type="nucleotide sequence ID" value="NZ_BSOY01000110.1"/>
</dbReference>
<dbReference type="PANTHER" id="PTHR47163">
    <property type="entry name" value="DDE_TNP_IS1595 DOMAIN-CONTAINING PROTEIN"/>
    <property type="match status" value="1"/>
</dbReference>
<dbReference type="NCBIfam" id="NF033547">
    <property type="entry name" value="transpos_IS1595"/>
    <property type="match status" value="1"/>
</dbReference>
<sequence length="320" mass="35620">MAHATLSDPIFHDADAARAHFEKLRWPEGRTCPHCGVVGDDRSTLLKGKSTRPGLYKCKECMEPFTATIGTVYEDSKVPLNKWLLATHLMCASKKGISALQLQRELALGSYRTAWFMAHRIREAMIDTSDTPLGGEGKVVEADETYFGKPAITPVRRADGRPFLKQKKGRNSRPVVALVERGGRAKVFHVAVADKKTVSKMVRDNVHPATRLHTDESRLYTGSADVFASHETVKHSAGEYARGDVNTNSAEGFFGVFKKGMKGVYQHCSEKHLNRYVTEFGFRHNTRAALGYNDGQRTDEALKGTVGKRLTYRRADEAHV</sequence>
<gene>
    <name evidence="2" type="ORF">GCM10007859_28080</name>
</gene>
<evidence type="ECO:0000259" key="1">
    <source>
        <dbReference type="SMART" id="SM01126"/>
    </source>
</evidence>